<comment type="caution">
    <text evidence="1">The sequence shown here is derived from an EMBL/GenBank/DDBJ whole genome shotgun (WGS) entry which is preliminary data.</text>
</comment>
<keyword evidence="2" id="KW-1185">Reference proteome</keyword>
<organism evidence="1 2">
    <name type="scientific">Kribbella sindirgiensis</name>
    <dbReference type="NCBI Taxonomy" id="1124744"/>
    <lineage>
        <taxon>Bacteria</taxon>
        <taxon>Bacillati</taxon>
        <taxon>Actinomycetota</taxon>
        <taxon>Actinomycetes</taxon>
        <taxon>Propionibacteriales</taxon>
        <taxon>Kribbellaceae</taxon>
        <taxon>Kribbella</taxon>
    </lineage>
</organism>
<evidence type="ECO:0000313" key="1">
    <source>
        <dbReference type="EMBL" id="TCC28389.1"/>
    </source>
</evidence>
<protein>
    <submittedName>
        <fullName evidence="1">Uncharacterized protein</fullName>
    </submittedName>
</protein>
<name>A0A4R0I866_9ACTN</name>
<accession>A0A4R0I866</accession>
<reference evidence="1 2" key="1">
    <citation type="submission" date="2019-02" db="EMBL/GenBank/DDBJ databases">
        <title>Kribbella capetownensis sp. nov. and Kribbella speibonae sp. nov., isolated from soil.</title>
        <authorList>
            <person name="Curtis S.M."/>
            <person name="Norton I."/>
            <person name="Everest G.J."/>
            <person name="Meyers P.R."/>
        </authorList>
    </citation>
    <scope>NUCLEOTIDE SEQUENCE [LARGE SCALE GENOMIC DNA]</scope>
    <source>
        <strain evidence="1 2">DSM 27082</strain>
    </source>
</reference>
<sequence length="261" mass="28148">MGVGSISSMYLSGWSLLATVPPTRTFGVEVNDPFPQTARLSGPISSSRNGEGNYDVFGLVVLGDVLYSNYSIVHDDGVILAQALQRIGGGWSSYIALDTSTYSSRTASRLSYLYGLRRDGVLFRWNARTWGQKTSYPGFSAVKSMALISSTATYDTFLATTRGGALYTIHIPVTSPMKPVVKLVRRSTWQGFEALLARKCGIYGTLLLGIDKDTQSGYLYAVGHANGTSTVIQSRGKVPWPLGGSAYARWSSGPESPPFGE</sequence>
<proteinExistence type="predicted"/>
<dbReference type="Proteomes" id="UP000292695">
    <property type="component" value="Unassembled WGS sequence"/>
</dbReference>
<dbReference type="AlphaFoldDB" id="A0A4R0I866"/>
<dbReference type="OrthoDB" id="5178952at2"/>
<gene>
    <name evidence="1" type="ORF">E0H50_29210</name>
</gene>
<dbReference type="EMBL" id="SJKA01000012">
    <property type="protein sequence ID" value="TCC28389.1"/>
    <property type="molecule type" value="Genomic_DNA"/>
</dbReference>
<evidence type="ECO:0000313" key="2">
    <source>
        <dbReference type="Proteomes" id="UP000292695"/>
    </source>
</evidence>